<name>A0A7G6UKT6_PSEMX</name>
<dbReference type="EMBL" id="CP060028">
    <property type="protein sequence ID" value="QND79633.1"/>
    <property type="molecule type" value="Genomic_DNA"/>
</dbReference>
<reference evidence="2 4" key="1">
    <citation type="submission" date="2020-08" db="EMBL/GenBank/DDBJ databases">
        <title>Streptomycin Non-resistant strain, P. mexicana.</title>
        <authorList>
            <person name="Ganesh-Kumar S."/>
            <person name="Zhe T."/>
            <person name="Yu Z."/>
            <person name="Min Y."/>
        </authorList>
    </citation>
    <scope>NUCLEOTIDE SEQUENCE [LARGE SCALE GENOMIC DNA]</scope>
    <source>
        <strain evidence="2 4">GTZY2</strain>
    </source>
</reference>
<evidence type="ECO:0000313" key="1">
    <source>
        <dbReference type="EMBL" id="QND79633.1"/>
    </source>
</evidence>
<reference evidence="1 3" key="2">
    <citation type="submission" date="2020-08" db="EMBL/GenBank/DDBJ databases">
        <title>Streptomycin resistant and MDR strain, P. mexicana.</title>
        <authorList>
            <person name="Ganesh-kumar S."/>
            <person name="Zhe T."/>
            <person name="Yu Z."/>
            <person name="Min Y."/>
        </authorList>
    </citation>
    <scope>NUCLEOTIDE SEQUENCE [LARGE SCALE GENOMIC DNA]</scope>
    <source>
        <strain evidence="1 3">GTZY</strain>
    </source>
</reference>
<dbReference type="EMBL" id="CP060731">
    <property type="protein sequence ID" value="QNN78793.1"/>
    <property type="molecule type" value="Genomic_DNA"/>
</dbReference>
<dbReference type="AlphaFoldDB" id="A0A7G6UKT6"/>
<evidence type="ECO:0000313" key="2">
    <source>
        <dbReference type="EMBL" id="QNN78793.1"/>
    </source>
</evidence>
<dbReference type="RefSeq" id="WP_162110872.1">
    <property type="nucleotide sequence ID" value="NZ_CP060028.1"/>
</dbReference>
<protein>
    <recommendedName>
        <fullName evidence="5">Ribbon-helix-helix protein, CopG family</fullName>
    </recommendedName>
</protein>
<dbReference type="OrthoDB" id="5966436at2"/>
<accession>A0A7G6UKT6</accession>
<evidence type="ECO:0000313" key="4">
    <source>
        <dbReference type="Proteomes" id="UP000515838"/>
    </source>
</evidence>
<evidence type="ECO:0000313" key="3">
    <source>
        <dbReference type="Proteomes" id="UP000515506"/>
    </source>
</evidence>
<dbReference type="Proteomes" id="UP000515838">
    <property type="component" value="Chromosome"/>
</dbReference>
<gene>
    <name evidence="1" type="ORF">H4W19_14990</name>
    <name evidence="2" type="ORF">IAE60_05030</name>
</gene>
<keyword evidence="3" id="KW-1185">Reference proteome</keyword>
<evidence type="ECO:0008006" key="5">
    <source>
        <dbReference type="Google" id="ProtNLM"/>
    </source>
</evidence>
<proteinExistence type="predicted"/>
<organism evidence="2 4">
    <name type="scientific">Pseudoxanthomonas mexicana</name>
    <dbReference type="NCBI Taxonomy" id="128785"/>
    <lineage>
        <taxon>Bacteria</taxon>
        <taxon>Pseudomonadati</taxon>
        <taxon>Pseudomonadota</taxon>
        <taxon>Gammaproteobacteria</taxon>
        <taxon>Lysobacterales</taxon>
        <taxon>Lysobacteraceae</taxon>
        <taxon>Pseudoxanthomonas</taxon>
    </lineage>
</organism>
<sequence>MTDIVLKDVDPILAERIRRVSQARGWPIHDTIFNLLEQGLFVCEAEVRGGFDDREVNVLAEAISALKDVPPGKGF</sequence>
<dbReference type="Proteomes" id="UP000515506">
    <property type="component" value="Chromosome"/>
</dbReference>
<dbReference type="GeneID" id="81470319"/>